<dbReference type="PRINTS" id="PR00320">
    <property type="entry name" value="GPROTEINBRPT"/>
</dbReference>
<keyword evidence="1 3" id="KW-0853">WD repeat</keyword>
<name>A0A1Y2GCR4_9FUNG</name>
<sequence>MDDSDFAKFFPTSFGKSTAKPKAKVESRKDPGQDNDNMSALRAMVPTSFGKQKPFKDITPQTIQSTKHSADLDNVVKDNNATSTSKASSSKASTSQENKGTKVSTSNEVKDDNSDDDSNDDSNDDDDEAGEPSLPSSSTLPISHEIILNEHSKTVSAIALDPAGVRLVTGSYDFNICFWDFAGMDTRFKPFRTMEPCGAHQIHDLKYSPTGDKILIISGEAKARLYDRNGIEIAEYQKGDPYIRDLRLTSGHVASLTSGAWHPFIRDRFITSSTDGSIRLWDVENIRKQADVIAYKTKERGGRTPVTAVNYSSDGKIIAGAAGDGTISLYPSKGPFLRSTHTIENAHVKGTETSCITFSRDSQRMVSRGGDDTVKLWDVRNLKHPLSIAEDMATLNSEVNVIFSPDERLILTGTSVKKNEGYGKIVMMNSENLEIVRTVSVSKSSVVRVLWHDKLNQIIAGNADGTARVYYDPEVSTKGALLCATKAPKKRAVDDYEIDRPIITPHALPMFREEKTRTNKRKQEKMRSDPVASHRPEMPLTGPGRGGKVGSSTIQHVLTNVVKDMTREEDPRAALLKYADVVEKDPQWITPAYKKNQPKPVYQDDDEDERASKRKK</sequence>
<dbReference type="Proteomes" id="UP000193648">
    <property type="component" value="Unassembled WGS sequence"/>
</dbReference>
<dbReference type="RefSeq" id="XP_021877072.1">
    <property type="nucleotide sequence ID" value="XM_022030588.1"/>
</dbReference>
<evidence type="ECO:0000256" key="2">
    <source>
        <dbReference type="ARBA" id="ARBA00022737"/>
    </source>
</evidence>
<proteinExistence type="predicted"/>
<dbReference type="GO" id="GO:0035861">
    <property type="term" value="C:site of double-strand break"/>
    <property type="evidence" value="ECO:0007669"/>
    <property type="project" value="TreeGrafter"/>
</dbReference>
<dbReference type="Pfam" id="PF00400">
    <property type="entry name" value="WD40"/>
    <property type="match status" value="4"/>
</dbReference>
<dbReference type="GO" id="GO:0005634">
    <property type="term" value="C:nucleus"/>
    <property type="evidence" value="ECO:0007669"/>
    <property type="project" value="TreeGrafter"/>
</dbReference>
<evidence type="ECO:0000256" key="4">
    <source>
        <dbReference type="SAM" id="MobiDB-lite"/>
    </source>
</evidence>
<dbReference type="PROSITE" id="PS50294">
    <property type="entry name" value="WD_REPEATS_REGION"/>
    <property type="match status" value="2"/>
</dbReference>
<feature type="repeat" description="WD" evidence="3">
    <location>
        <begin position="356"/>
        <end position="387"/>
    </location>
</feature>
<protein>
    <submittedName>
        <fullName evidence="5">WD40-repeat-containing domain protein</fullName>
    </submittedName>
</protein>
<dbReference type="Gene3D" id="2.130.10.10">
    <property type="entry name" value="YVTN repeat-like/Quinoprotein amine dehydrogenase"/>
    <property type="match status" value="2"/>
</dbReference>
<dbReference type="PANTHER" id="PTHR16017">
    <property type="entry name" value="GASTRULATION DEFECTIVE PROTEIN 1-RELATED"/>
    <property type="match status" value="1"/>
</dbReference>
<evidence type="ECO:0000256" key="1">
    <source>
        <dbReference type="ARBA" id="ARBA00022574"/>
    </source>
</evidence>
<dbReference type="EMBL" id="MCFF01000050">
    <property type="protein sequence ID" value="ORZ05498.1"/>
    <property type="molecule type" value="Genomic_DNA"/>
</dbReference>
<reference evidence="5 6" key="1">
    <citation type="submission" date="2016-07" db="EMBL/GenBank/DDBJ databases">
        <title>Pervasive Adenine N6-methylation of Active Genes in Fungi.</title>
        <authorList>
            <consortium name="DOE Joint Genome Institute"/>
            <person name="Mondo S.J."/>
            <person name="Dannebaum R.O."/>
            <person name="Kuo R.C."/>
            <person name="Labutti K."/>
            <person name="Haridas S."/>
            <person name="Kuo A."/>
            <person name="Salamov A."/>
            <person name="Ahrendt S.R."/>
            <person name="Lipzen A."/>
            <person name="Sullivan W."/>
            <person name="Andreopoulos W.B."/>
            <person name="Clum A."/>
            <person name="Lindquist E."/>
            <person name="Daum C."/>
            <person name="Ramamoorthy G.K."/>
            <person name="Gryganskyi A."/>
            <person name="Culley D."/>
            <person name="Magnuson J.K."/>
            <person name="James T.Y."/>
            <person name="O'Malley M.A."/>
            <person name="Stajich J.E."/>
            <person name="Spatafora J.W."/>
            <person name="Visel A."/>
            <person name="Grigoriev I.V."/>
        </authorList>
    </citation>
    <scope>NUCLEOTIDE SEQUENCE [LARGE SCALE GENOMIC DNA]</scope>
    <source>
        <strain evidence="5 6">NRRL 3116</strain>
    </source>
</reference>
<organism evidence="5 6">
    <name type="scientific">Lobosporangium transversale</name>
    <dbReference type="NCBI Taxonomy" id="64571"/>
    <lineage>
        <taxon>Eukaryota</taxon>
        <taxon>Fungi</taxon>
        <taxon>Fungi incertae sedis</taxon>
        <taxon>Mucoromycota</taxon>
        <taxon>Mortierellomycotina</taxon>
        <taxon>Mortierellomycetes</taxon>
        <taxon>Mortierellales</taxon>
        <taxon>Mortierellaceae</taxon>
        <taxon>Lobosporangium</taxon>
    </lineage>
</organism>
<feature type="repeat" description="WD" evidence="3">
    <location>
        <begin position="148"/>
        <end position="180"/>
    </location>
</feature>
<keyword evidence="2" id="KW-0677">Repeat</keyword>
<feature type="compositionally biased region" description="Basic and acidic residues" evidence="4">
    <location>
        <begin position="23"/>
        <end position="32"/>
    </location>
</feature>
<feature type="compositionally biased region" description="Low complexity" evidence="4">
    <location>
        <begin position="81"/>
        <end position="95"/>
    </location>
</feature>
<comment type="caution">
    <text evidence="5">The sequence shown here is derived from an EMBL/GenBank/DDBJ whole genome shotgun (WGS) entry which is preliminary data.</text>
</comment>
<dbReference type="InterPro" id="IPR015943">
    <property type="entry name" value="WD40/YVTN_repeat-like_dom_sf"/>
</dbReference>
<dbReference type="PANTHER" id="PTHR16017:SF0">
    <property type="entry name" value="WD REPEAT-CONTAINING PROTEIN 70"/>
    <property type="match status" value="1"/>
</dbReference>
<evidence type="ECO:0000313" key="5">
    <source>
        <dbReference type="EMBL" id="ORZ05498.1"/>
    </source>
</evidence>
<dbReference type="InterPro" id="IPR036322">
    <property type="entry name" value="WD40_repeat_dom_sf"/>
</dbReference>
<feature type="compositionally biased region" description="Basic and acidic residues" evidence="4">
    <location>
        <begin position="525"/>
        <end position="537"/>
    </location>
</feature>
<dbReference type="SMART" id="SM00320">
    <property type="entry name" value="WD40"/>
    <property type="match status" value="6"/>
</dbReference>
<feature type="compositionally biased region" description="Acidic residues" evidence="4">
    <location>
        <begin position="113"/>
        <end position="130"/>
    </location>
</feature>
<dbReference type="SUPFAM" id="SSF50978">
    <property type="entry name" value="WD40 repeat-like"/>
    <property type="match status" value="1"/>
</dbReference>
<feature type="region of interest" description="Disordered" evidence="4">
    <location>
        <begin position="1"/>
        <end position="141"/>
    </location>
</feature>
<evidence type="ECO:0000256" key="3">
    <source>
        <dbReference type="PROSITE-ProRule" id="PRU00221"/>
    </source>
</evidence>
<gene>
    <name evidence="5" type="ORF">BCR41DRAFT_425451</name>
</gene>
<keyword evidence="6" id="KW-1185">Reference proteome</keyword>
<evidence type="ECO:0000313" key="6">
    <source>
        <dbReference type="Proteomes" id="UP000193648"/>
    </source>
</evidence>
<dbReference type="PROSITE" id="PS50082">
    <property type="entry name" value="WD_REPEATS_2"/>
    <property type="match status" value="3"/>
</dbReference>
<dbReference type="STRING" id="64571.A0A1Y2GCR4"/>
<dbReference type="InterPro" id="IPR001680">
    <property type="entry name" value="WD40_rpt"/>
</dbReference>
<dbReference type="GeneID" id="33572429"/>
<feature type="compositionally biased region" description="Low complexity" evidence="4">
    <location>
        <begin position="132"/>
        <end position="141"/>
    </location>
</feature>
<dbReference type="InterPro" id="IPR051858">
    <property type="entry name" value="WD_repeat_GAD-1"/>
</dbReference>
<dbReference type="AlphaFoldDB" id="A0A1Y2GCR4"/>
<feature type="compositionally biased region" description="Polar residues" evidence="4">
    <location>
        <begin position="96"/>
        <end position="107"/>
    </location>
</feature>
<feature type="repeat" description="WD" evidence="3">
    <location>
        <begin position="249"/>
        <end position="291"/>
    </location>
</feature>
<dbReference type="FunCoup" id="A0A1Y2GCR4">
    <property type="interactions" value="912"/>
</dbReference>
<feature type="region of interest" description="Disordered" evidence="4">
    <location>
        <begin position="586"/>
        <end position="616"/>
    </location>
</feature>
<accession>A0A1Y2GCR4</accession>
<feature type="region of interest" description="Disordered" evidence="4">
    <location>
        <begin position="513"/>
        <end position="551"/>
    </location>
</feature>
<dbReference type="InterPro" id="IPR020472">
    <property type="entry name" value="WD40_PAC1"/>
</dbReference>
<dbReference type="InParanoid" id="A0A1Y2GCR4"/>
<dbReference type="OrthoDB" id="10264376at2759"/>